<dbReference type="InterPro" id="IPR000014">
    <property type="entry name" value="PAS"/>
</dbReference>
<dbReference type="InterPro" id="IPR036097">
    <property type="entry name" value="HisK_dim/P_sf"/>
</dbReference>
<gene>
    <name evidence="8" type="ORF">AX018_103134</name>
</gene>
<dbReference type="Gene3D" id="1.10.287.130">
    <property type="match status" value="1"/>
</dbReference>
<dbReference type="InterPro" id="IPR001789">
    <property type="entry name" value="Sig_transdc_resp-reg_receiver"/>
</dbReference>
<dbReference type="SUPFAM" id="SSF47384">
    <property type="entry name" value="Homodimeric domain of signal transducing histidine kinase"/>
    <property type="match status" value="1"/>
</dbReference>
<dbReference type="Gene3D" id="3.40.50.2300">
    <property type="match status" value="1"/>
</dbReference>
<dbReference type="OrthoDB" id="9792270at2"/>
<dbReference type="InterPro" id="IPR003594">
    <property type="entry name" value="HATPase_dom"/>
</dbReference>
<evidence type="ECO:0000256" key="3">
    <source>
        <dbReference type="ARBA" id="ARBA00022553"/>
    </source>
</evidence>
<dbReference type="CDD" id="cd00130">
    <property type="entry name" value="PAS"/>
    <property type="match status" value="1"/>
</dbReference>
<dbReference type="InterPro" id="IPR004358">
    <property type="entry name" value="Sig_transdc_His_kin-like_C"/>
</dbReference>
<dbReference type="PANTHER" id="PTHR43065:SF42">
    <property type="entry name" value="TWO-COMPONENT SENSOR PPRA"/>
    <property type="match status" value="1"/>
</dbReference>
<dbReference type="InterPro" id="IPR036890">
    <property type="entry name" value="HATPase_C_sf"/>
</dbReference>
<dbReference type="Pfam" id="PF08448">
    <property type="entry name" value="PAS_4"/>
    <property type="match status" value="1"/>
</dbReference>
<dbReference type="NCBIfam" id="TIGR00229">
    <property type="entry name" value="sensory_box"/>
    <property type="match status" value="1"/>
</dbReference>
<dbReference type="PROSITE" id="PS50110">
    <property type="entry name" value="RESPONSE_REGULATORY"/>
    <property type="match status" value="1"/>
</dbReference>
<keyword evidence="9" id="KW-1185">Reference proteome</keyword>
<dbReference type="SUPFAM" id="SSF55874">
    <property type="entry name" value="ATPase domain of HSP90 chaperone/DNA topoisomerase II/histidine kinase"/>
    <property type="match status" value="1"/>
</dbReference>
<dbReference type="EC" id="2.7.13.3" evidence="2"/>
<evidence type="ECO:0000313" key="9">
    <source>
        <dbReference type="Proteomes" id="UP000248856"/>
    </source>
</evidence>
<comment type="catalytic activity">
    <reaction evidence="1">
        <text>ATP + protein L-histidine = ADP + protein N-phospho-L-histidine.</text>
        <dbReference type="EC" id="2.7.13.3"/>
    </reaction>
</comment>
<comment type="caution">
    <text evidence="8">The sequence shown here is derived from an EMBL/GenBank/DDBJ whole genome shotgun (WGS) entry which is preliminary data.</text>
</comment>
<dbReference type="PROSITE" id="PS50109">
    <property type="entry name" value="HIS_KIN"/>
    <property type="match status" value="1"/>
</dbReference>
<dbReference type="InterPro" id="IPR035965">
    <property type="entry name" value="PAS-like_dom_sf"/>
</dbReference>
<dbReference type="Pfam" id="PF02518">
    <property type="entry name" value="HATPase_c"/>
    <property type="match status" value="1"/>
</dbReference>
<protein>
    <recommendedName>
        <fullName evidence="2">histidine kinase</fullName>
        <ecNumber evidence="2">2.7.13.3</ecNumber>
    </recommendedName>
</protein>
<reference evidence="8 9" key="1">
    <citation type="submission" date="2018-06" db="EMBL/GenBank/DDBJ databases">
        <title>Genomic Encyclopedia of Archaeal and Bacterial Type Strains, Phase II (KMG-II): from individual species to whole genera.</title>
        <authorList>
            <person name="Goeker M."/>
        </authorList>
    </citation>
    <scope>NUCLEOTIDE SEQUENCE [LARGE SCALE GENOMIC DNA]</scope>
    <source>
        <strain evidence="8 9">CFPB 3232</strain>
    </source>
</reference>
<dbReference type="SMART" id="SM00091">
    <property type="entry name" value="PAS"/>
    <property type="match status" value="1"/>
</dbReference>
<dbReference type="Gene3D" id="3.30.450.20">
    <property type="entry name" value="PAS domain"/>
    <property type="match status" value="2"/>
</dbReference>
<dbReference type="Proteomes" id="UP000248856">
    <property type="component" value="Unassembled WGS sequence"/>
</dbReference>
<evidence type="ECO:0000313" key="8">
    <source>
        <dbReference type="EMBL" id="RAR78350.1"/>
    </source>
</evidence>
<dbReference type="AlphaFoldDB" id="A0A328YX00"/>
<dbReference type="Gene3D" id="3.30.565.10">
    <property type="entry name" value="Histidine kinase-like ATPase, C-terminal domain"/>
    <property type="match status" value="1"/>
</dbReference>
<dbReference type="PANTHER" id="PTHR43065">
    <property type="entry name" value="SENSOR HISTIDINE KINASE"/>
    <property type="match status" value="1"/>
</dbReference>
<dbReference type="InterPro" id="IPR005467">
    <property type="entry name" value="His_kinase_dom"/>
</dbReference>
<feature type="domain" description="PAS" evidence="7">
    <location>
        <begin position="195"/>
        <end position="250"/>
    </location>
</feature>
<dbReference type="Pfam" id="PF00072">
    <property type="entry name" value="Response_reg"/>
    <property type="match status" value="1"/>
</dbReference>
<dbReference type="InterPro" id="IPR011006">
    <property type="entry name" value="CheY-like_superfamily"/>
</dbReference>
<dbReference type="PRINTS" id="PR00344">
    <property type="entry name" value="BCTRLSENSOR"/>
</dbReference>
<dbReference type="SMART" id="SM00448">
    <property type="entry name" value="REC"/>
    <property type="match status" value="1"/>
</dbReference>
<dbReference type="InterPro" id="IPR013656">
    <property type="entry name" value="PAS_4"/>
</dbReference>
<keyword evidence="3 4" id="KW-0597">Phosphoprotein</keyword>
<evidence type="ECO:0000256" key="1">
    <source>
        <dbReference type="ARBA" id="ARBA00000085"/>
    </source>
</evidence>
<dbReference type="PROSITE" id="PS50112">
    <property type="entry name" value="PAS"/>
    <property type="match status" value="1"/>
</dbReference>
<dbReference type="RefSeq" id="WP_111878658.1">
    <property type="nucleotide sequence ID" value="NZ_QLTA01000031.1"/>
</dbReference>
<evidence type="ECO:0000259" key="5">
    <source>
        <dbReference type="PROSITE" id="PS50109"/>
    </source>
</evidence>
<dbReference type="SMART" id="SM00388">
    <property type="entry name" value="HisKA"/>
    <property type="match status" value="1"/>
</dbReference>
<evidence type="ECO:0000259" key="7">
    <source>
        <dbReference type="PROSITE" id="PS50112"/>
    </source>
</evidence>
<dbReference type="InterPro" id="IPR003661">
    <property type="entry name" value="HisK_dim/P_dom"/>
</dbReference>
<evidence type="ECO:0000259" key="6">
    <source>
        <dbReference type="PROSITE" id="PS50110"/>
    </source>
</evidence>
<accession>A0A328YX00</accession>
<feature type="domain" description="Response regulatory" evidence="6">
    <location>
        <begin position="570"/>
        <end position="686"/>
    </location>
</feature>
<dbReference type="SMART" id="SM00387">
    <property type="entry name" value="HATPase_c"/>
    <property type="match status" value="1"/>
</dbReference>
<feature type="domain" description="Histidine kinase" evidence="5">
    <location>
        <begin position="319"/>
        <end position="548"/>
    </location>
</feature>
<organism evidence="8 9">
    <name type="scientific">Paracidovorax anthurii</name>
    <dbReference type="NCBI Taxonomy" id="78229"/>
    <lineage>
        <taxon>Bacteria</taxon>
        <taxon>Pseudomonadati</taxon>
        <taxon>Pseudomonadota</taxon>
        <taxon>Betaproteobacteria</taxon>
        <taxon>Burkholderiales</taxon>
        <taxon>Comamonadaceae</taxon>
        <taxon>Paracidovorax</taxon>
    </lineage>
</organism>
<dbReference type="EMBL" id="QLTA01000031">
    <property type="protein sequence ID" value="RAR78350.1"/>
    <property type="molecule type" value="Genomic_DNA"/>
</dbReference>
<sequence length="696" mass="75718">MADPFLPPPAPFPSIAGEMSERVRRHDWAATPLGPIDTWPEALRVAAQMVLASKFAKCLVWGPRMAVIHNDAFRVILGAKPDALGRPFSEVWAEAWDTIGPIAARALAGESVFFEDFPLRVNRHGYDEQAYFTFCYSPVRDGSGAVAGFMDTVVETTGKFVAQRRLQELAVSLEQQVADRTADRNRLWLLSDAMLVVARLDGTIAAVNPAWQATLGYCEEETLSRSVLSFLHADEAARVPQEVQRLAESRQRQQATLRFRHKGGADRWIDWTAVPGDGFVQAVGRDVTDERARTEALLQSQDRLRHGQKMEAIGQLTGGIAHDFNNMLQGVVLPLQLIGQRHARGQMDDIPRYVEAGLASARRAAALTQRLLAFSRRQPLDVRPLDVAASIRSLEPMLRNTCGENIRLDLDLPADLWPVLTDAHQFESAVLNLAINARDAMPEGGGLRIAADNQPEGAAGLPAQEREALGLPAGELVRVRVCDTGHGMSREVMDLAFDPFFTTKPLGQGTGLGLSMIYGYLRQSGGAVALDSVVGQGTCVSLYFPRSRQQAQAESPAALDAAASARRADSILVVEDDATVRGFVCELLRDLGFQVMSATTGAEGMALLSGAIHFDLLVSDVGLPGPNGRQVADYARERLPGIQVLLMTGYAERAAMDPDFFGSHRMELIVKPFDAQAFVRKVLDMVGPRPGGDAGK</sequence>
<evidence type="ECO:0000256" key="4">
    <source>
        <dbReference type="PROSITE-ProRule" id="PRU00169"/>
    </source>
</evidence>
<dbReference type="GO" id="GO:0000155">
    <property type="term" value="F:phosphorelay sensor kinase activity"/>
    <property type="evidence" value="ECO:0007669"/>
    <property type="project" value="InterPro"/>
</dbReference>
<proteinExistence type="predicted"/>
<name>A0A328YX00_9BURK</name>
<feature type="modified residue" description="4-aspartylphosphate" evidence="4">
    <location>
        <position position="620"/>
    </location>
</feature>
<dbReference type="SUPFAM" id="SSF55785">
    <property type="entry name" value="PYP-like sensor domain (PAS domain)"/>
    <property type="match status" value="2"/>
</dbReference>
<evidence type="ECO:0000256" key="2">
    <source>
        <dbReference type="ARBA" id="ARBA00012438"/>
    </source>
</evidence>
<dbReference type="SUPFAM" id="SSF52172">
    <property type="entry name" value="CheY-like"/>
    <property type="match status" value="1"/>
</dbReference>